<dbReference type="AlphaFoldDB" id="A0AAE0K9T7"/>
<proteinExistence type="predicted"/>
<evidence type="ECO:0000313" key="2">
    <source>
        <dbReference type="Proteomes" id="UP001285441"/>
    </source>
</evidence>
<gene>
    <name evidence="1" type="ORF">B0H63DRAFT_289968</name>
</gene>
<sequence>MWLALERGPKGREKMKKSTTASWIWNGTISMSRFGMEGRLDCGVTESIDVMLWLTTTLTTTLALALSSSASRTQKVLYDADANTFNCDLPPVLNPGTADGLPAARDIFSDEKALHKQVERLGTLVRVPPISYDDAGEPGCFIRYMKHWHICIRPCEYTPWVW</sequence>
<reference evidence="1" key="1">
    <citation type="journal article" date="2023" name="Mol. Phylogenet. Evol.">
        <title>Genome-scale phylogeny and comparative genomics of the fungal order Sordariales.</title>
        <authorList>
            <person name="Hensen N."/>
            <person name="Bonometti L."/>
            <person name="Westerberg I."/>
            <person name="Brannstrom I.O."/>
            <person name="Guillou S."/>
            <person name="Cros-Aarteil S."/>
            <person name="Calhoun S."/>
            <person name="Haridas S."/>
            <person name="Kuo A."/>
            <person name="Mondo S."/>
            <person name="Pangilinan J."/>
            <person name="Riley R."/>
            <person name="LaButti K."/>
            <person name="Andreopoulos B."/>
            <person name="Lipzen A."/>
            <person name="Chen C."/>
            <person name="Yan M."/>
            <person name="Daum C."/>
            <person name="Ng V."/>
            <person name="Clum A."/>
            <person name="Steindorff A."/>
            <person name="Ohm R.A."/>
            <person name="Martin F."/>
            <person name="Silar P."/>
            <person name="Natvig D.O."/>
            <person name="Lalanne C."/>
            <person name="Gautier V."/>
            <person name="Ament-Velasquez S.L."/>
            <person name="Kruys A."/>
            <person name="Hutchinson M.I."/>
            <person name="Powell A.J."/>
            <person name="Barry K."/>
            <person name="Miller A.N."/>
            <person name="Grigoriev I.V."/>
            <person name="Debuchy R."/>
            <person name="Gladieux P."/>
            <person name="Hiltunen Thoren M."/>
            <person name="Johannesson H."/>
        </authorList>
    </citation>
    <scope>NUCLEOTIDE SEQUENCE</scope>
    <source>
        <strain evidence="1">CBS 232.78</strain>
    </source>
</reference>
<evidence type="ECO:0000313" key="1">
    <source>
        <dbReference type="EMBL" id="KAK3372202.1"/>
    </source>
</evidence>
<reference evidence="1" key="2">
    <citation type="submission" date="2023-06" db="EMBL/GenBank/DDBJ databases">
        <authorList>
            <consortium name="Lawrence Berkeley National Laboratory"/>
            <person name="Haridas S."/>
            <person name="Hensen N."/>
            <person name="Bonometti L."/>
            <person name="Westerberg I."/>
            <person name="Brannstrom I.O."/>
            <person name="Guillou S."/>
            <person name="Cros-Aarteil S."/>
            <person name="Calhoun S."/>
            <person name="Kuo A."/>
            <person name="Mondo S."/>
            <person name="Pangilinan J."/>
            <person name="Riley R."/>
            <person name="LaButti K."/>
            <person name="Andreopoulos B."/>
            <person name="Lipzen A."/>
            <person name="Chen C."/>
            <person name="Yanf M."/>
            <person name="Daum C."/>
            <person name="Ng V."/>
            <person name="Clum A."/>
            <person name="Steindorff A."/>
            <person name="Ohm R."/>
            <person name="Martin F."/>
            <person name="Silar P."/>
            <person name="Natvig D."/>
            <person name="Lalanne C."/>
            <person name="Gautier V."/>
            <person name="Ament-velasquez S.L."/>
            <person name="Kruys A."/>
            <person name="Hutchinson M.I."/>
            <person name="Powell A.J."/>
            <person name="Barry K."/>
            <person name="Miller A.N."/>
            <person name="Grigoriev I.V."/>
            <person name="Debuchy R."/>
            <person name="Gladieux P."/>
            <person name="Thoren M.H."/>
            <person name="Johannesson H."/>
        </authorList>
    </citation>
    <scope>NUCLEOTIDE SEQUENCE</scope>
    <source>
        <strain evidence="1">CBS 232.78</strain>
    </source>
</reference>
<name>A0AAE0K9T7_9PEZI</name>
<protein>
    <submittedName>
        <fullName evidence="1">Uncharacterized protein</fullName>
    </submittedName>
</protein>
<accession>A0AAE0K9T7</accession>
<dbReference type="Proteomes" id="UP001285441">
    <property type="component" value="Unassembled WGS sequence"/>
</dbReference>
<dbReference type="EMBL" id="JAULSW010000008">
    <property type="protein sequence ID" value="KAK3372202.1"/>
    <property type="molecule type" value="Genomic_DNA"/>
</dbReference>
<keyword evidence="2" id="KW-1185">Reference proteome</keyword>
<comment type="caution">
    <text evidence="1">The sequence shown here is derived from an EMBL/GenBank/DDBJ whole genome shotgun (WGS) entry which is preliminary data.</text>
</comment>
<organism evidence="1 2">
    <name type="scientific">Podospora didyma</name>
    <dbReference type="NCBI Taxonomy" id="330526"/>
    <lineage>
        <taxon>Eukaryota</taxon>
        <taxon>Fungi</taxon>
        <taxon>Dikarya</taxon>
        <taxon>Ascomycota</taxon>
        <taxon>Pezizomycotina</taxon>
        <taxon>Sordariomycetes</taxon>
        <taxon>Sordariomycetidae</taxon>
        <taxon>Sordariales</taxon>
        <taxon>Podosporaceae</taxon>
        <taxon>Podospora</taxon>
    </lineage>
</organism>